<dbReference type="EMBL" id="RIAR02000001">
    <property type="protein sequence ID" value="NSL87250.1"/>
    <property type="molecule type" value="Genomic_DNA"/>
</dbReference>
<dbReference type="AlphaFoldDB" id="A0A3S1B1I8"/>
<keyword evidence="3" id="KW-1185">Reference proteome</keyword>
<dbReference type="OrthoDB" id="2242169at2"/>
<organism evidence="2 3">
    <name type="scientific">Chitinophaga solisilvae</name>
    <dbReference type="NCBI Taxonomy" id="1233460"/>
    <lineage>
        <taxon>Bacteria</taxon>
        <taxon>Pseudomonadati</taxon>
        <taxon>Bacteroidota</taxon>
        <taxon>Chitinophagia</taxon>
        <taxon>Chitinophagales</taxon>
        <taxon>Chitinophagaceae</taxon>
        <taxon>Chitinophaga</taxon>
    </lineage>
</organism>
<dbReference type="Pfam" id="PF12158">
    <property type="entry name" value="DUF3592"/>
    <property type="match status" value="1"/>
</dbReference>
<evidence type="ECO:0000313" key="2">
    <source>
        <dbReference type="EMBL" id="NSL87250.1"/>
    </source>
</evidence>
<feature type="domain" description="DUF3592" evidence="1">
    <location>
        <begin position="41"/>
        <end position="112"/>
    </location>
</feature>
<proteinExistence type="predicted"/>
<gene>
    <name evidence="2" type="ORF">ECE50_010445</name>
</gene>
<accession>A0A3S1B1I8</accession>
<sequence>MKKNSVAFIFNIFLGIGLVMLCVVIYLTWNIRKFENAATRTEGVVVDLIERRKASGSRRSVTWSPVVTYYDSAGVKHRYIPDYSSKPPAWKTGEQVRVYYNPKNPDEAKIGGWGEYMGVLITGGLGLIFTLIGGGYYIAVQMQRSRRNRLMQTGMLVQAGAIKVDVNRNITVNRQHPYFIRCEWKDTLTGQTHSFKSGFIWQDPSPLLRADTRINVYIDRDHPRKYYVDVTPFETRGGI</sequence>
<dbReference type="Proteomes" id="UP000281028">
    <property type="component" value="Unassembled WGS sequence"/>
</dbReference>
<reference evidence="2" key="1">
    <citation type="submission" date="2020-05" db="EMBL/GenBank/DDBJ databases">
        <title>Chitinophaga laudate sp. nov., isolated from a tropical peat swamp.</title>
        <authorList>
            <person name="Goh C.B.S."/>
            <person name="Lee M.S."/>
            <person name="Parimannan S."/>
            <person name="Pasbakhsh P."/>
            <person name="Yule C.M."/>
            <person name="Rajandas H."/>
            <person name="Loke S."/>
            <person name="Croft L."/>
            <person name="Tan J.B.L."/>
        </authorList>
    </citation>
    <scope>NUCLEOTIDE SEQUENCE</scope>
    <source>
        <strain evidence="2">Mgbs1</strain>
    </source>
</reference>
<comment type="caution">
    <text evidence="2">The sequence shown here is derived from an EMBL/GenBank/DDBJ whole genome shotgun (WGS) entry which is preliminary data.</text>
</comment>
<dbReference type="InterPro" id="IPR021994">
    <property type="entry name" value="DUF3592"/>
</dbReference>
<evidence type="ECO:0000259" key="1">
    <source>
        <dbReference type="Pfam" id="PF12158"/>
    </source>
</evidence>
<name>A0A3S1B1I8_9BACT</name>
<protein>
    <submittedName>
        <fullName evidence="2">DUF3592 domain-containing protein</fullName>
    </submittedName>
</protein>
<evidence type="ECO:0000313" key="3">
    <source>
        <dbReference type="Proteomes" id="UP000281028"/>
    </source>
</evidence>